<dbReference type="AlphaFoldDB" id="A0AAJ3HUZ2"/>
<keyword evidence="1" id="KW-1133">Transmembrane helix</keyword>
<reference evidence="2 3" key="1">
    <citation type="submission" date="2016-04" db="EMBL/GenBank/DDBJ databases">
        <title>ATOL: Assembling a taxonomically balanced genome-scale reconstruction of the evolutionary history of the Enterobacteriaceae.</title>
        <authorList>
            <person name="Plunkett G.III."/>
            <person name="Neeno-Eckwall E.C."/>
            <person name="Glasner J.D."/>
            <person name="Perna N.T."/>
        </authorList>
    </citation>
    <scope>NUCLEOTIDE SEQUENCE [LARGE SCALE GENOMIC DNA]</scope>
    <source>
        <strain evidence="2 3">ATCC 700826</strain>
    </source>
</reference>
<dbReference type="PROSITE" id="PS51257">
    <property type="entry name" value="PROKAR_LIPOPROTEIN"/>
    <property type="match status" value="1"/>
</dbReference>
<dbReference type="EMBL" id="LXEV01000004">
    <property type="protein sequence ID" value="OAT50906.1"/>
    <property type="molecule type" value="Genomic_DNA"/>
</dbReference>
<dbReference type="Proteomes" id="UP000078250">
    <property type="component" value="Unassembled WGS sequence"/>
</dbReference>
<dbReference type="RefSeq" id="WP_064718318.1">
    <property type="nucleotide sequence ID" value="NZ_LXEV01000004.1"/>
</dbReference>
<comment type="caution">
    <text evidence="2">The sequence shown here is derived from an EMBL/GenBank/DDBJ whole genome shotgun (WGS) entry which is preliminary data.</text>
</comment>
<accession>A0AAJ3HUZ2</accession>
<keyword evidence="3" id="KW-1185">Reference proteome</keyword>
<keyword evidence="1" id="KW-0812">Transmembrane</keyword>
<organism evidence="2 3">
    <name type="scientific">Proteus hauseri ATCC 700826</name>
    <dbReference type="NCBI Taxonomy" id="1354271"/>
    <lineage>
        <taxon>Bacteria</taxon>
        <taxon>Pseudomonadati</taxon>
        <taxon>Pseudomonadota</taxon>
        <taxon>Gammaproteobacteria</taxon>
        <taxon>Enterobacterales</taxon>
        <taxon>Morganellaceae</taxon>
        <taxon>Proteus</taxon>
    </lineage>
</organism>
<keyword evidence="1" id="KW-0472">Membrane</keyword>
<gene>
    <name evidence="2" type="ORF">M997_0264</name>
</gene>
<name>A0AAJ3HUZ2_PROHU</name>
<proteinExistence type="predicted"/>
<evidence type="ECO:0000313" key="2">
    <source>
        <dbReference type="EMBL" id="OAT50906.1"/>
    </source>
</evidence>
<evidence type="ECO:0000256" key="1">
    <source>
        <dbReference type="SAM" id="Phobius"/>
    </source>
</evidence>
<feature type="transmembrane region" description="Helical" evidence="1">
    <location>
        <begin position="20"/>
        <end position="42"/>
    </location>
</feature>
<evidence type="ECO:0000313" key="3">
    <source>
        <dbReference type="Proteomes" id="UP000078250"/>
    </source>
</evidence>
<protein>
    <submittedName>
        <fullName evidence="2">PilO family type IV pilus biogenesis protein</fullName>
    </submittedName>
</protein>
<sequence length="177" mass="20648">MTNFRWAQYLVFLPFWKKLALSFFAPMSIGFISCTFIFANYLQQIEIQQAAITQSQTRIKQYRTTLDNMPSMSSLKALQNDYYIPFNSISADERLQQVLNKHQFIPDSWERDNNTFYKLHFTLSYSQFLILLERVSQVGFSLSSINVMPINSLILSVQLHLIDLNQPISTLLLSEKS</sequence>